<dbReference type="InterPro" id="IPR011032">
    <property type="entry name" value="GroES-like_sf"/>
</dbReference>
<dbReference type="CDD" id="cd00833">
    <property type="entry name" value="PKS"/>
    <property type="match status" value="1"/>
</dbReference>
<dbReference type="InterPro" id="IPR049900">
    <property type="entry name" value="PKS_mFAS_DH"/>
</dbReference>
<evidence type="ECO:0000259" key="7">
    <source>
        <dbReference type="PROSITE" id="PS52004"/>
    </source>
</evidence>
<dbReference type="EMBL" id="KE721469">
    <property type="protein sequence ID" value="ERF69189.1"/>
    <property type="molecule type" value="Genomic_DNA"/>
</dbReference>
<dbReference type="PROSITE" id="PS52019">
    <property type="entry name" value="PKS_MFAS_DH"/>
    <property type="match status" value="1"/>
</dbReference>
<dbReference type="GO" id="GO:0004312">
    <property type="term" value="F:fatty acid synthase activity"/>
    <property type="evidence" value="ECO:0007669"/>
    <property type="project" value="TreeGrafter"/>
</dbReference>
<dbReference type="InterPro" id="IPR020841">
    <property type="entry name" value="PKS_Beta-ketoAc_synthase_dom"/>
</dbReference>
<dbReference type="Pfam" id="PF00109">
    <property type="entry name" value="ketoacyl-synt"/>
    <property type="match status" value="1"/>
</dbReference>
<feature type="domain" description="PKS/mFAS DH" evidence="8">
    <location>
        <begin position="917"/>
        <end position="1203"/>
    </location>
</feature>
<dbReference type="InterPro" id="IPR057326">
    <property type="entry name" value="KR_dom"/>
</dbReference>
<evidence type="ECO:0000256" key="3">
    <source>
        <dbReference type="ARBA" id="ARBA00022679"/>
    </source>
</evidence>
<dbReference type="SMART" id="SM00823">
    <property type="entry name" value="PKS_PP"/>
    <property type="match status" value="1"/>
</dbReference>
<dbReference type="PANTHER" id="PTHR43775">
    <property type="entry name" value="FATTY ACID SYNTHASE"/>
    <property type="match status" value="1"/>
</dbReference>
<dbReference type="PANTHER" id="PTHR43775:SF37">
    <property type="entry name" value="SI:DKEY-61P9.11"/>
    <property type="match status" value="1"/>
</dbReference>
<dbReference type="PROSITE" id="PS52004">
    <property type="entry name" value="KS3_2"/>
    <property type="match status" value="1"/>
</dbReference>
<dbReference type="InterPro" id="IPR036736">
    <property type="entry name" value="ACP-like_sf"/>
</dbReference>
<evidence type="ECO:0000256" key="5">
    <source>
        <dbReference type="PROSITE-ProRule" id="PRU01363"/>
    </source>
</evidence>
<evidence type="ECO:0000259" key="6">
    <source>
        <dbReference type="PROSITE" id="PS50075"/>
    </source>
</evidence>
<organism evidence="9 10">
    <name type="scientific">Endocarpon pusillum (strain Z07020 / HMAS-L-300199)</name>
    <name type="common">Lichen-forming fungus</name>
    <dbReference type="NCBI Taxonomy" id="1263415"/>
    <lineage>
        <taxon>Eukaryota</taxon>
        <taxon>Fungi</taxon>
        <taxon>Dikarya</taxon>
        <taxon>Ascomycota</taxon>
        <taxon>Pezizomycotina</taxon>
        <taxon>Eurotiomycetes</taxon>
        <taxon>Chaetothyriomycetidae</taxon>
        <taxon>Verrucariales</taxon>
        <taxon>Verrucariaceae</taxon>
        <taxon>Endocarpon</taxon>
    </lineage>
</organism>
<keyword evidence="1" id="KW-0596">Phosphopantetheine</keyword>
<dbReference type="InterPro" id="IPR013968">
    <property type="entry name" value="PKS_KR"/>
</dbReference>
<dbReference type="Pfam" id="PF02801">
    <property type="entry name" value="Ketoacyl-synt_C"/>
    <property type="match status" value="1"/>
</dbReference>
<accession>U1HJU0</accession>
<dbReference type="PROSITE" id="PS50075">
    <property type="entry name" value="CARRIER"/>
    <property type="match status" value="1"/>
</dbReference>
<dbReference type="InterPro" id="IPR032821">
    <property type="entry name" value="PKS_assoc"/>
</dbReference>
<dbReference type="SUPFAM" id="SSF50129">
    <property type="entry name" value="GroES-like"/>
    <property type="match status" value="1"/>
</dbReference>
<dbReference type="RefSeq" id="XP_007805249.1">
    <property type="nucleotide sequence ID" value="XM_007807058.1"/>
</dbReference>
<dbReference type="Gene3D" id="3.40.50.720">
    <property type="entry name" value="NAD(P)-binding Rossmann-like Domain"/>
    <property type="match status" value="1"/>
</dbReference>
<dbReference type="HOGENOM" id="CLU_000022_31_0_1"/>
<dbReference type="InterPro" id="IPR014030">
    <property type="entry name" value="Ketoacyl_synth_N"/>
</dbReference>
<dbReference type="InterPro" id="IPR020806">
    <property type="entry name" value="PKS_PP-bd"/>
</dbReference>
<evidence type="ECO:0000259" key="8">
    <source>
        <dbReference type="PROSITE" id="PS52019"/>
    </source>
</evidence>
<keyword evidence="3" id="KW-0808">Transferase</keyword>
<evidence type="ECO:0000313" key="10">
    <source>
        <dbReference type="Proteomes" id="UP000019373"/>
    </source>
</evidence>
<dbReference type="Pfam" id="PF23297">
    <property type="entry name" value="ACP_SdgA_C"/>
    <property type="match status" value="1"/>
</dbReference>
<dbReference type="SMART" id="SM00827">
    <property type="entry name" value="PKS_AT"/>
    <property type="match status" value="1"/>
</dbReference>
<evidence type="ECO:0000313" key="9">
    <source>
        <dbReference type="EMBL" id="ERF69189.1"/>
    </source>
</evidence>
<feature type="domain" description="Ketosynthase family 3 (KS3)" evidence="7">
    <location>
        <begin position="7"/>
        <end position="430"/>
    </location>
</feature>
<dbReference type="PROSITE" id="PS00606">
    <property type="entry name" value="KS3_1"/>
    <property type="match status" value="1"/>
</dbReference>
<dbReference type="Gene3D" id="3.40.47.10">
    <property type="match status" value="1"/>
</dbReference>
<feature type="region of interest" description="C-terminal hotdog fold" evidence="5">
    <location>
        <begin position="1061"/>
        <end position="1203"/>
    </location>
</feature>
<dbReference type="SUPFAM" id="SSF53901">
    <property type="entry name" value="Thiolase-like"/>
    <property type="match status" value="1"/>
</dbReference>
<reference evidence="10" key="1">
    <citation type="journal article" date="2014" name="BMC Genomics">
        <title>Genome characteristics reveal the impact of lichenization on lichen-forming fungus Endocarpon pusillum Hedwig (Verrucariales, Ascomycota).</title>
        <authorList>
            <person name="Wang Y.-Y."/>
            <person name="Liu B."/>
            <person name="Zhang X.-Y."/>
            <person name="Zhou Q.-M."/>
            <person name="Zhang T."/>
            <person name="Li H."/>
            <person name="Yu Y.-F."/>
            <person name="Zhang X.-L."/>
            <person name="Hao X.-Y."/>
            <person name="Wang M."/>
            <person name="Wang L."/>
            <person name="Wei J.-C."/>
        </authorList>
    </citation>
    <scope>NUCLEOTIDE SEQUENCE [LARGE SCALE GENOMIC DNA]</scope>
    <source>
        <strain evidence="10">Z07020 / HMAS-L-300199</strain>
    </source>
</reference>
<dbReference type="SUPFAM" id="SSF52151">
    <property type="entry name" value="FabD/lysophospholipase-like"/>
    <property type="match status" value="1"/>
</dbReference>
<dbReference type="Pfam" id="PF08659">
    <property type="entry name" value="KR"/>
    <property type="match status" value="1"/>
</dbReference>
<dbReference type="Proteomes" id="UP000019373">
    <property type="component" value="Unassembled WGS sequence"/>
</dbReference>
<dbReference type="GO" id="GO:0044550">
    <property type="term" value="P:secondary metabolite biosynthetic process"/>
    <property type="evidence" value="ECO:0007669"/>
    <property type="project" value="TreeGrafter"/>
</dbReference>
<dbReference type="InterPro" id="IPR014031">
    <property type="entry name" value="Ketoacyl_synth_C"/>
</dbReference>
<dbReference type="InterPro" id="IPR016036">
    <property type="entry name" value="Malonyl_transacylase_ACP-bd"/>
</dbReference>
<feature type="region of interest" description="N-terminal hotdog fold" evidence="5">
    <location>
        <begin position="917"/>
        <end position="1051"/>
    </location>
</feature>
<dbReference type="SUPFAM" id="SSF55048">
    <property type="entry name" value="Probable ACP-binding domain of malonyl-CoA ACP transacylase"/>
    <property type="match status" value="1"/>
</dbReference>
<dbReference type="InterPro" id="IPR050091">
    <property type="entry name" value="PKS_NRPS_Biosynth_Enz"/>
</dbReference>
<dbReference type="InterPro" id="IPR036291">
    <property type="entry name" value="NAD(P)-bd_dom_sf"/>
</dbReference>
<dbReference type="SMART" id="SM00822">
    <property type="entry name" value="PKS_KR"/>
    <property type="match status" value="1"/>
</dbReference>
<evidence type="ECO:0000256" key="1">
    <source>
        <dbReference type="ARBA" id="ARBA00022450"/>
    </source>
</evidence>
<sequence length="2213" mass="244261">MAASPRRGDVAVIGMACRTAGANSPSELWDILANSRDVQSVITRFNTEGFYHPEGGPRKGSTCVRNAYMMDDEAIDKFDHAFFQITPVEAMAIDPQQRMLLEVAYECVENAGVPLEDFMGTDTSVMAGVESCDYHDVISRDIDATPKYLATGTPMCMAANRISYFFNLSGNSIAVDTACSSTMVALHQAVRTLQHGDSGMALVCGAKLIITPNMFVPSTELGFLSPSGRSRSFDADADGYGRGEGVIALLLKPIKNAIDDGDPIRAVIKGTRLNQDGRKQGITLPSASAQKENMERLYTELGLSPRDIQYLEAHGTGTAGGDRLELSAINAVFGHSCRDRSLVVGALKSCIGHLEACAGLASVIKTIECLERGKIPPQMHLKKPNPEITFQGLQIPLTMLDWPAPPSQTRRAAINTFGAGGTNAHAVLENYNHASSKPLTRRHTYLFMVSATDDDALSRLSLKYADYIEHHKPTLSDMAHTLLAHRSQLAKSVFFASGTPEEAMSRLRTRTPSGHLNTTRSIKGAVFLFTGQGAQWPMMGKVLLEESRLFEEVIMRCDDLLSSLTDGPAWSIVDEMMKTEESSNVYQSLYSQTLCTALQLGIIILLESWGISPVAVVGHSSGEIAAAYTAGLLSFEDAIIVAYYRGMYLNRSMLDTGSKRDGSMCAVGMCESDAVCLLEQYGDRVQLAAVNSPGSCTLSGDTDAIKEIEMECVKRSVFCRRLRVDMAYHSHHVVPMASAYEKALYTVMGSNDPLDQKCQMFSSVTGEKMILNRLSPHYWKDNMISTVHFDSSLTKCIADLPHDIVMVEIGPHPALKGPTREILQSKDRSHINYFNSLFRHKNDMKVLLENVGEMIAAGVPVAKRNINGIEIVDGLQCNYNLPAVLKDLPSYQWDHSTPLWYESRTSHNQRFRCFPRHDILGSRYLEDSPMNPSWRSLLNPDDVPWLAKLKSRGTMDIPTAAFLLMAAEAARQIFVAAERIQGSIVISDMSFDCNLPFSLFGTTPNVELHLITRSAEGETAYSFEISYLLSGHGVRSRRLCSGMFKWDETSIMSKDQDNQQVPRDHDPWLPEQSQAIGEHISRKILDLALNSRGATGRFDNVISPSDHYFLDPEILYSILGLASVSAFRWSLPSVQRIVSVGYLRLPMVPQLEHASGIFTVDVRPVHSNSIQADVGISFGETHALLLSDIRLLHDRRIDQTPAPRSLFFKPVVLPDITTIEPTTKPKHIFEFLKLVTHKWPMCDIAISGITSENIDIIIESLQRSECGGRVSFRSIVIVGNPEDRPRWSRVRVVYELPSDRQYHLIVQGSEHVDAENARKLVLPNGLLCIGLAEKQKSGLRKFFTKVCDIDGINNEYIWSIWRGHNHKCADRLSASHPRLTIFSSQLQPAGFGEAFPGAKHVLLDPVSMKSFIEEDRALHQRSDAIIVDSIENPIITTWSGCDLVPWFQILLASYTNILWVTFGSQDCSPHHGIAGNLLRSLQAEQPSIRTASLVFEDATTTKLHDIIGSVYQKLKSGCAENEVCLEVSDSGSKIVRYFPDDQLSVSTGVALPRDAVRGNVLGKNYEISLTTEAATVLVHNEHGERPLKTGEVRVNIEASMIDVSDVWTFQRKCDIRPQPLSCRFFAGKVVSSGTADFVIDGQVVGWYQGPHRSQVDVLSACLYECNATVAPSVSAAEFARMCVAFSTVDGAARARKGDIFEIRLKGPIGEQLANVCRDLGAKTLDKDVADSPTFIVDLILDRGLLLNDAPVHIEKYLTSCRGIDMVRQQWKCEGHALPAKQVTLKEVKESFQQLGLQDIYSTVLSHSDKHLVQGVTVKTKYQSLFTSDGTYVLIGGFGGLGRFICSWMVKNGATKLAVISRNGLESQEAKDTHAAINCSHASLEVIRADASDRTAMQNALAQIRQTSQIKGILNLAMVLEDSQFASMTGEQWDRAVGTKRDSSWILHEETVNDELDFFILLSSIASVLGNRGQGNYNIGNTFLNALARYRRSLGLTAISVALGAMTEIGVLHDLGKEDLISTLTRSGLSPLGKRELAKIMEAAVLESRHSDRFLILTGLEMFDRVDGKLVGSRDQVQLFWTELPEFGFLQNHKLGDTEVKPDDAKLSLREKVLSLPDKEAQNLLQSAFIGFLSQLLGFDAGKLDSSSSLAAYGLDSLSAVSCQYWIHRNLSVNISLSTIFESSSINHLVEETWKETMDHNFDDETTGQRAAYV</sequence>
<gene>
    <name evidence="9" type="ORF">EPUS_01146</name>
</gene>
<dbReference type="SUPFAM" id="SSF51735">
    <property type="entry name" value="NAD(P)-binding Rossmann-fold domains"/>
    <property type="match status" value="1"/>
</dbReference>
<dbReference type="InterPro" id="IPR018201">
    <property type="entry name" value="Ketoacyl_synth_AS"/>
</dbReference>
<protein>
    <submittedName>
        <fullName evidence="9">Uncharacterized protein</fullName>
    </submittedName>
</protein>
<dbReference type="Gene3D" id="3.40.366.10">
    <property type="entry name" value="Malonyl-Coenzyme A Acyl Carrier Protein, domain 2"/>
    <property type="match status" value="1"/>
</dbReference>
<dbReference type="Pfam" id="PF00698">
    <property type="entry name" value="Acyl_transf_1"/>
    <property type="match status" value="1"/>
</dbReference>
<comment type="caution">
    <text evidence="5">Lacks conserved residue(s) required for the propagation of feature annotation.</text>
</comment>
<dbReference type="GO" id="GO:0031177">
    <property type="term" value="F:phosphopantetheine binding"/>
    <property type="evidence" value="ECO:0007669"/>
    <property type="project" value="InterPro"/>
</dbReference>
<dbReference type="GO" id="GO:0004315">
    <property type="term" value="F:3-oxoacyl-[acyl-carrier-protein] synthase activity"/>
    <property type="evidence" value="ECO:0007669"/>
    <property type="project" value="InterPro"/>
</dbReference>
<evidence type="ECO:0000256" key="4">
    <source>
        <dbReference type="ARBA" id="ARBA00023268"/>
    </source>
</evidence>
<name>U1HJU0_ENDPU</name>
<dbReference type="SMART" id="SM00825">
    <property type="entry name" value="PKS_KS"/>
    <property type="match status" value="1"/>
</dbReference>
<dbReference type="SUPFAM" id="SSF47336">
    <property type="entry name" value="ACP-like"/>
    <property type="match status" value="1"/>
</dbReference>
<proteinExistence type="predicted"/>
<dbReference type="Gene3D" id="1.10.1200.10">
    <property type="entry name" value="ACP-like"/>
    <property type="match status" value="1"/>
</dbReference>
<dbReference type="GO" id="GO:0006633">
    <property type="term" value="P:fatty acid biosynthetic process"/>
    <property type="evidence" value="ECO:0007669"/>
    <property type="project" value="InterPro"/>
</dbReference>
<feature type="domain" description="Carrier" evidence="6">
    <location>
        <begin position="2119"/>
        <end position="2196"/>
    </location>
</feature>
<evidence type="ECO:0000256" key="2">
    <source>
        <dbReference type="ARBA" id="ARBA00022553"/>
    </source>
</evidence>
<keyword evidence="2" id="KW-0597">Phosphoprotein</keyword>
<keyword evidence="4" id="KW-0511">Multifunctional enzyme</keyword>
<dbReference type="Pfam" id="PF16197">
    <property type="entry name" value="KAsynt_C_assoc"/>
    <property type="match status" value="1"/>
</dbReference>
<dbReference type="InterPro" id="IPR016035">
    <property type="entry name" value="Acyl_Trfase/lysoPLipase"/>
</dbReference>
<dbReference type="eggNOG" id="KOG1202">
    <property type="taxonomic scope" value="Eukaryota"/>
</dbReference>
<dbReference type="Gene3D" id="3.10.129.110">
    <property type="entry name" value="Polyketide synthase dehydratase"/>
    <property type="match status" value="1"/>
</dbReference>
<dbReference type="OrthoDB" id="329835at2759"/>
<keyword evidence="10" id="KW-1185">Reference proteome</keyword>
<dbReference type="GeneID" id="19236204"/>
<dbReference type="InterPro" id="IPR016039">
    <property type="entry name" value="Thiolase-like"/>
</dbReference>
<dbReference type="InterPro" id="IPR014043">
    <property type="entry name" value="Acyl_transferase_dom"/>
</dbReference>
<dbReference type="InterPro" id="IPR009081">
    <property type="entry name" value="PP-bd_ACP"/>
</dbReference>
<dbReference type="InterPro" id="IPR001227">
    <property type="entry name" value="Ac_transferase_dom_sf"/>
</dbReference>
<dbReference type="InterPro" id="IPR042104">
    <property type="entry name" value="PKS_dehydratase_sf"/>
</dbReference>